<evidence type="ECO:0000313" key="2">
    <source>
        <dbReference type="EMBL" id="VDN06223.1"/>
    </source>
</evidence>
<evidence type="ECO:0000313" key="4">
    <source>
        <dbReference type="WBParaSite" id="TCLT_0000865701-mRNA-1"/>
    </source>
</evidence>
<protein>
    <submittedName>
        <fullName evidence="4">Activin_recp domain-containing protein</fullName>
    </submittedName>
</protein>
<evidence type="ECO:0000313" key="3">
    <source>
        <dbReference type="Proteomes" id="UP000276776"/>
    </source>
</evidence>
<feature type="chain" id="PRO_5043126642" evidence="1">
    <location>
        <begin position="18"/>
        <end position="152"/>
    </location>
</feature>
<gene>
    <name evidence="2" type="ORF">TCLT_LOCUS8646</name>
</gene>
<evidence type="ECO:0000256" key="1">
    <source>
        <dbReference type="SAM" id="SignalP"/>
    </source>
</evidence>
<keyword evidence="3" id="KW-1185">Reference proteome</keyword>
<dbReference type="OMA" id="LLCYDCY"/>
<reference evidence="4" key="1">
    <citation type="submission" date="2017-02" db="UniProtKB">
        <authorList>
            <consortium name="WormBaseParasite"/>
        </authorList>
    </citation>
    <scope>IDENTIFICATION</scope>
</reference>
<sequence>MKELGFIVLLLNRYSQSLLCYDCYEMEPSNEKCTKLRNCTGEACILYEDSNMLLTTAFCLLNLPEHYQNRIKITDAECWMETNGKGIHCICSKNFCNKLRDRRNLQNNKLPIANATMIKLNPLIDYNYDYKVGDFKTDFMNTNDEFDDSSKG</sequence>
<dbReference type="Proteomes" id="UP000276776">
    <property type="component" value="Unassembled WGS sequence"/>
</dbReference>
<dbReference type="EMBL" id="UYYF01004663">
    <property type="protein sequence ID" value="VDN06223.1"/>
    <property type="molecule type" value="Genomic_DNA"/>
</dbReference>
<reference evidence="2 3" key="2">
    <citation type="submission" date="2018-11" db="EMBL/GenBank/DDBJ databases">
        <authorList>
            <consortium name="Pathogen Informatics"/>
        </authorList>
    </citation>
    <scope>NUCLEOTIDE SEQUENCE [LARGE SCALE GENOMIC DNA]</scope>
</reference>
<feature type="signal peptide" evidence="1">
    <location>
        <begin position="1"/>
        <end position="17"/>
    </location>
</feature>
<dbReference type="OrthoDB" id="5831822at2759"/>
<keyword evidence="1" id="KW-0732">Signal</keyword>
<organism evidence="4">
    <name type="scientific">Thelazia callipaeda</name>
    <name type="common">Oriental eyeworm</name>
    <name type="synonym">Parasitic nematode</name>
    <dbReference type="NCBI Taxonomy" id="103827"/>
    <lineage>
        <taxon>Eukaryota</taxon>
        <taxon>Metazoa</taxon>
        <taxon>Ecdysozoa</taxon>
        <taxon>Nematoda</taxon>
        <taxon>Chromadorea</taxon>
        <taxon>Rhabditida</taxon>
        <taxon>Spirurina</taxon>
        <taxon>Spiruromorpha</taxon>
        <taxon>Thelazioidea</taxon>
        <taxon>Thelaziidae</taxon>
        <taxon>Thelazia</taxon>
    </lineage>
</organism>
<dbReference type="AlphaFoldDB" id="A0A0N5D6J4"/>
<name>A0A0N5D6J4_THECL</name>
<proteinExistence type="predicted"/>
<dbReference type="WBParaSite" id="TCLT_0000865701-mRNA-1">
    <property type="protein sequence ID" value="TCLT_0000865701-mRNA-1"/>
    <property type="gene ID" value="TCLT_0000865701"/>
</dbReference>
<accession>A0A0N5D6J4</accession>